<gene>
    <name evidence="2" type="ORF">AOB60_02990</name>
</gene>
<dbReference type="EMBL" id="LJSN01000002">
    <property type="protein sequence ID" value="PNE40024.1"/>
    <property type="molecule type" value="Genomic_DNA"/>
</dbReference>
<sequence length="157" mass="15962">MSAALNICAVRCLLSGAAHHPYVGRDSPGAQGTTGDGPRSGVNDARHHAHQAVAPRGRAAGLAHTAVTGTLFAFALCFQGTGRVPSLPVSVLGFARPRAATVLRGVEPLRPIGAVPVVVPVVVALMFARPQQESPRAVAGEPASAPSPQFSAGRGRP</sequence>
<keyword evidence="3" id="KW-1185">Reference proteome</keyword>
<organism evidence="2 3">
    <name type="scientific">Streptomyces noursei</name>
    <name type="common">Streptomyces albulus</name>
    <dbReference type="NCBI Taxonomy" id="1971"/>
    <lineage>
        <taxon>Bacteria</taxon>
        <taxon>Bacillati</taxon>
        <taxon>Actinomycetota</taxon>
        <taxon>Actinomycetes</taxon>
        <taxon>Kitasatosporales</taxon>
        <taxon>Streptomycetaceae</taxon>
        <taxon>Streptomyces</taxon>
    </lineage>
</organism>
<evidence type="ECO:0000313" key="2">
    <source>
        <dbReference type="EMBL" id="PNE40024.1"/>
    </source>
</evidence>
<reference evidence="3" key="1">
    <citation type="submission" date="2015-09" db="EMBL/GenBank/DDBJ databases">
        <authorList>
            <person name="Graham D.E."/>
            <person name="Mahan K.M."/>
            <person name="Klingeman D.M."/>
            <person name="Fida T."/>
            <person name="Giannone R.J."/>
            <person name="Hettich R.L."/>
            <person name="Parry R.J."/>
            <person name="Spain J.C."/>
        </authorList>
    </citation>
    <scope>NUCLEOTIDE SEQUENCE [LARGE SCALE GENOMIC DNA]</scope>
    <source>
        <strain evidence="3">JCM 4701</strain>
    </source>
</reference>
<accession>A0A2N8PG69</accession>
<evidence type="ECO:0000313" key="3">
    <source>
        <dbReference type="Proteomes" id="UP000236047"/>
    </source>
</evidence>
<evidence type="ECO:0000256" key="1">
    <source>
        <dbReference type="SAM" id="MobiDB-lite"/>
    </source>
</evidence>
<feature type="region of interest" description="Disordered" evidence="1">
    <location>
        <begin position="23"/>
        <end position="48"/>
    </location>
</feature>
<feature type="region of interest" description="Disordered" evidence="1">
    <location>
        <begin position="133"/>
        <end position="157"/>
    </location>
</feature>
<comment type="caution">
    <text evidence="2">The sequence shown here is derived from an EMBL/GenBank/DDBJ whole genome shotgun (WGS) entry which is preliminary data.</text>
</comment>
<protein>
    <submittedName>
        <fullName evidence="2">Uncharacterized protein</fullName>
    </submittedName>
</protein>
<dbReference type="Proteomes" id="UP000236047">
    <property type="component" value="Unassembled WGS sequence"/>
</dbReference>
<name>A0A2N8PG69_STRNR</name>
<proteinExistence type="predicted"/>
<dbReference type="AlphaFoldDB" id="A0A2N8PG69"/>